<organism evidence="3 4">
    <name type="scientific">Entamoeba invadens IP1</name>
    <dbReference type="NCBI Taxonomy" id="370355"/>
    <lineage>
        <taxon>Eukaryota</taxon>
        <taxon>Amoebozoa</taxon>
        <taxon>Evosea</taxon>
        <taxon>Archamoebae</taxon>
        <taxon>Mastigamoebida</taxon>
        <taxon>Entamoebidae</taxon>
        <taxon>Entamoeba</taxon>
    </lineage>
</organism>
<keyword evidence="4" id="KW-1185">Reference proteome</keyword>
<comment type="similarity">
    <text evidence="1">Belongs to the VPS26 family.</text>
</comment>
<protein>
    <submittedName>
        <fullName evidence="3">Vacuolar protein sorting-associated protein, putative</fullName>
    </submittedName>
</protein>
<evidence type="ECO:0000313" key="3">
    <source>
        <dbReference type="EMBL" id="ELP90173.1"/>
    </source>
</evidence>
<dbReference type="RefSeq" id="XP_004256944.1">
    <property type="nucleotide sequence ID" value="XM_004256896.1"/>
</dbReference>
<dbReference type="EMBL" id="KB206537">
    <property type="protein sequence ID" value="ELP90173.1"/>
    <property type="molecule type" value="Genomic_DNA"/>
</dbReference>
<dbReference type="AlphaFoldDB" id="A0A0A1U6Y6"/>
<accession>A0A0A1U6Y6</accession>
<evidence type="ECO:0000256" key="2">
    <source>
        <dbReference type="SAM" id="MobiDB-lite"/>
    </source>
</evidence>
<dbReference type="OrthoDB" id="3821113at2759"/>
<dbReference type="Proteomes" id="UP000014680">
    <property type="component" value="Unassembled WGS sequence"/>
</dbReference>
<dbReference type="GeneID" id="14888970"/>
<sequence>MFEDDHLRQKVIVERKGQEVQLLVFGPQDPIKGKVLLEMSNLRKGLQHNGIKLVLSGVFECQSGLRPQNVVEMSVDLCGPGVLTSQKVMYPFEFAPLKQYESFSGAFMRLKYVLRVNILSKSPSSPVETEIAFVVPNTPPMTQSLDQTIKVSTSNFQLKLTKNVYAIDDVLMGSLAVTNIDFALSKIDLTLVRKEFVQIPGKPMTEKIAKPLKTMQLVDGALAGHDIVPIRIFLKKLPLSPSMKNVGNIFTVSYFLSFDFFNIQGDKKNYMFEIELFRSNQPPVNCIITPPVNVVNLDFLTPAPNGFKKDLILEQNIIKPEASQETIQQPSEQQKDEMKHVVVQQEVVEEKNEEINEEVKEEVKEVVKEEKKEDKDLTFGDFIQNGEEAQPQETEAQK</sequence>
<dbReference type="GO" id="GO:0006886">
    <property type="term" value="P:intracellular protein transport"/>
    <property type="evidence" value="ECO:0007669"/>
    <property type="project" value="InterPro"/>
</dbReference>
<dbReference type="InterPro" id="IPR014752">
    <property type="entry name" value="Arrestin-like_C"/>
</dbReference>
<dbReference type="Gene3D" id="2.60.40.640">
    <property type="match status" value="2"/>
</dbReference>
<feature type="compositionally biased region" description="Basic and acidic residues" evidence="2">
    <location>
        <begin position="353"/>
        <end position="378"/>
    </location>
</feature>
<dbReference type="KEGG" id="eiv:EIN_406370"/>
<dbReference type="OMA" id="MFEIELF"/>
<reference evidence="3 4" key="1">
    <citation type="submission" date="2012-10" db="EMBL/GenBank/DDBJ databases">
        <authorList>
            <person name="Zafar N."/>
            <person name="Inman J."/>
            <person name="Hall N."/>
            <person name="Lorenzi H."/>
            <person name="Caler E."/>
        </authorList>
    </citation>
    <scope>NUCLEOTIDE SEQUENCE [LARGE SCALE GENOMIC DNA]</scope>
    <source>
        <strain evidence="3 4">IP1</strain>
    </source>
</reference>
<feature type="region of interest" description="Disordered" evidence="2">
    <location>
        <begin position="353"/>
        <end position="398"/>
    </location>
</feature>
<dbReference type="PANTHER" id="PTHR12233">
    <property type="entry name" value="VACUOLAR PROTEIN SORTING 26 RELATED"/>
    <property type="match status" value="1"/>
</dbReference>
<evidence type="ECO:0000313" key="4">
    <source>
        <dbReference type="Proteomes" id="UP000014680"/>
    </source>
</evidence>
<gene>
    <name evidence="3" type="ORF">EIN_406370</name>
</gene>
<dbReference type="VEuPathDB" id="AmoebaDB:EIN_406370"/>
<dbReference type="InterPro" id="IPR028934">
    <property type="entry name" value="Vps26-related"/>
</dbReference>
<name>A0A0A1U6Y6_ENTIV</name>
<evidence type="ECO:0000256" key="1">
    <source>
        <dbReference type="ARBA" id="ARBA00009100"/>
    </source>
</evidence>
<dbReference type="Pfam" id="PF03643">
    <property type="entry name" value="Vps26"/>
    <property type="match status" value="1"/>
</dbReference>
<proteinExistence type="inferred from homology"/>